<dbReference type="EMBL" id="FNGY01000004">
    <property type="protein sequence ID" value="SDM61989.1"/>
    <property type="molecule type" value="Genomic_DNA"/>
</dbReference>
<dbReference type="AlphaFoldDB" id="A0A1G9UPZ3"/>
<name>A0A1G9UPZ3_9SPHI</name>
<reference evidence="2" key="1">
    <citation type="submission" date="2016-10" db="EMBL/GenBank/DDBJ databases">
        <authorList>
            <person name="Varghese N."/>
            <person name="Submissions S."/>
        </authorList>
    </citation>
    <scope>NUCLEOTIDE SEQUENCE [LARGE SCALE GENOMIC DNA]</scope>
    <source>
        <strain evidence="2">DSM 19110</strain>
    </source>
</reference>
<proteinExistence type="predicted"/>
<sequence length="456" mass="53111">MIMKPIQTFIINVEKRIERKQHSLEQFNNKPEFDVKIIKAVENKNGAVGLWRTIVHIIEHLTPDETDYILICEDDHQFTKEYNRSKLISDIEEAKRNGADILSGGVSWFGEALQLSSNLFWLHQFTGLQFTIIFKNFFRKILETEFKDHDITDRKIATLTDNKFLMYPFISIQKEFGYSDVTAKNNTKGYVNKLFKDASIVLHKLAKIRGYYQEVPEDHIAIEEEYENITIPTYIINRSDRPEQLQHISQQFEHRNEFEVRIIEACQHTNKARDLWNSILKVIHSAIQNDDDVIIICTADHEFTGNYRKAYLLKNIIEAHQQGLNLLLGGIGGFEQAVPVTKNRLWTDTFQRAQFMVIYKPFFQNILDEPFSDNDTADAKFSEMTSNKMVLYPFISVQKDFGYSGIANSDHEPGRKIPEHFEDSNLRLNTLTNADQKYKAMDIQMSNKTLMEHPGL</sequence>
<evidence type="ECO:0000313" key="2">
    <source>
        <dbReference type="Proteomes" id="UP000183200"/>
    </source>
</evidence>
<accession>A0A1G9UPZ3</accession>
<evidence type="ECO:0008006" key="3">
    <source>
        <dbReference type="Google" id="ProtNLM"/>
    </source>
</evidence>
<gene>
    <name evidence="1" type="ORF">SAMN05421820_104242</name>
</gene>
<keyword evidence="2" id="KW-1185">Reference proteome</keyword>
<organism evidence="1 2">
    <name type="scientific">Pedobacter steynii</name>
    <dbReference type="NCBI Taxonomy" id="430522"/>
    <lineage>
        <taxon>Bacteria</taxon>
        <taxon>Pseudomonadati</taxon>
        <taxon>Bacteroidota</taxon>
        <taxon>Sphingobacteriia</taxon>
        <taxon>Sphingobacteriales</taxon>
        <taxon>Sphingobacteriaceae</taxon>
        <taxon>Pedobacter</taxon>
    </lineage>
</organism>
<protein>
    <recommendedName>
        <fullName evidence="3">Glycosyl transferase</fullName>
    </recommendedName>
</protein>
<evidence type="ECO:0000313" key="1">
    <source>
        <dbReference type="EMBL" id="SDM61989.1"/>
    </source>
</evidence>
<dbReference type="Proteomes" id="UP000183200">
    <property type="component" value="Unassembled WGS sequence"/>
</dbReference>